<protein>
    <submittedName>
        <fullName evidence="3">Reverse transcriptase domain-containing protein</fullName>
    </submittedName>
</protein>
<evidence type="ECO:0000313" key="3">
    <source>
        <dbReference type="EMBL" id="GJT90785.1"/>
    </source>
</evidence>
<dbReference type="Proteomes" id="UP001151760">
    <property type="component" value="Unassembled WGS sequence"/>
</dbReference>
<feature type="compositionally biased region" description="Basic and acidic residues" evidence="1">
    <location>
        <begin position="241"/>
        <end position="256"/>
    </location>
</feature>
<feature type="region of interest" description="Disordered" evidence="1">
    <location>
        <begin position="239"/>
        <end position="276"/>
    </location>
</feature>
<proteinExistence type="predicted"/>
<reference evidence="3" key="2">
    <citation type="submission" date="2022-01" db="EMBL/GenBank/DDBJ databases">
        <authorList>
            <person name="Yamashiro T."/>
            <person name="Shiraishi A."/>
            <person name="Satake H."/>
            <person name="Nakayama K."/>
        </authorList>
    </citation>
    <scope>NUCLEOTIDE SEQUENCE</scope>
</reference>
<feature type="compositionally biased region" description="Gly residues" evidence="1">
    <location>
        <begin position="50"/>
        <end position="66"/>
    </location>
</feature>
<sequence>MTITRSGMTPEAIEKLITQRVNEALANQEANCNVELIVKGKSQNGDDDGNGNGGGNGDGNRGGNGNRGNNNGNGNRNGRNGGAGGVAPVARVCTYNDFLNCQPRKFSGTEGLVGLARWFEKMEYVFRISNCPMDSQVKLATCTLLDGALTWWNSHVQSIGVDEEMSWKDMMKLMIDVYYPRNEIQKLENELWNLCVKGTDGLPDNIKRNVNSSKPTRLQEAIKMANSLMDQKVRTYAARNAENKRKFDNNPRDNRNRGNKAANNDARGRAYALGGGDGNPDSNIITAIFHETRMISDPRFGHKVNKRVESNSEVVFASQLKGHDSSSPCTDSSWVQPWLSDLSESEATTTVVGHETMVAVAWV</sequence>
<keyword evidence="4" id="KW-1185">Reference proteome</keyword>
<evidence type="ECO:0000313" key="4">
    <source>
        <dbReference type="Proteomes" id="UP001151760"/>
    </source>
</evidence>
<evidence type="ECO:0000256" key="1">
    <source>
        <dbReference type="SAM" id="MobiDB-lite"/>
    </source>
</evidence>
<accession>A0ABQ5HSZ4</accession>
<dbReference type="EMBL" id="BQNB010019955">
    <property type="protein sequence ID" value="GJT90785.1"/>
    <property type="molecule type" value="Genomic_DNA"/>
</dbReference>
<dbReference type="Pfam" id="PF03732">
    <property type="entry name" value="Retrotrans_gag"/>
    <property type="match status" value="1"/>
</dbReference>
<name>A0ABQ5HSZ4_9ASTR</name>
<keyword evidence="3" id="KW-0808">Transferase</keyword>
<organism evidence="3 4">
    <name type="scientific">Tanacetum coccineum</name>
    <dbReference type="NCBI Taxonomy" id="301880"/>
    <lineage>
        <taxon>Eukaryota</taxon>
        <taxon>Viridiplantae</taxon>
        <taxon>Streptophyta</taxon>
        <taxon>Embryophyta</taxon>
        <taxon>Tracheophyta</taxon>
        <taxon>Spermatophyta</taxon>
        <taxon>Magnoliopsida</taxon>
        <taxon>eudicotyledons</taxon>
        <taxon>Gunneridae</taxon>
        <taxon>Pentapetalae</taxon>
        <taxon>asterids</taxon>
        <taxon>campanulids</taxon>
        <taxon>Asterales</taxon>
        <taxon>Asteraceae</taxon>
        <taxon>Asteroideae</taxon>
        <taxon>Anthemideae</taxon>
        <taxon>Anthemidinae</taxon>
        <taxon>Tanacetum</taxon>
    </lineage>
</organism>
<comment type="caution">
    <text evidence="3">The sequence shown here is derived from an EMBL/GenBank/DDBJ whole genome shotgun (WGS) entry which is preliminary data.</text>
</comment>
<reference evidence="3" key="1">
    <citation type="journal article" date="2022" name="Int. J. Mol. Sci.">
        <title>Draft Genome of Tanacetum Coccineum: Genomic Comparison of Closely Related Tanacetum-Family Plants.</title>
        <authorList>
            <person name="Yamashiro T."/>
            <person name="Shiraishi A."/>
            <person name="Nakayama K."/>
            <person name="Satake H."/>
        </authorList>
    </citation>
    <scope>NUCLEOTIDE SEQUENCE</scope>
</reference>
<keyword evidence="3" id="KW-0695">RNA-directed DNA polymerase</keyword>
<dbReference type="InterPro" id="IPR005162">
    <property type="entry name" value="Retrotrans_gag_dom"/>
</dbReference>
<dbReference type="GO" id="GO:0003964">
    <property type="term" value="F:RNA-directed DNA polymerase activity"/>
    <property type="evidence" value="ECO:0007669"/>
    <property type="project" value="UniProtKB-KW"/>
</dbReference>
<evidence type="ECO:0000259" key="2">
    <source>
        <dbReference type="Pfam" id="PF03732"/>
    </source>
</evidence>
<feature type="domain" description="Retrotransposon gag" evidence="2">
    <location>
        <begin position="138"/>
        <end position="202"/>
    </location>
</feature>
<gene>
    <name evidence="3" type="ORF">Tco_1079630</name>
</gene>
<feature type="region of interest" description="Disordered" evidence="1">
    <location>
        <begin position="41"/>
        <end position="82"/>
    </location>
</feature>
<feature type="compositionally biased region" description="Low complexity" evidence="1">
    <location>
        <begin position="67"/>
        <end position="78"/>
    </location>
</feature>
<keyword evidence="3" id="KW-0548">Nucleotidyltransferase</keyword>